<dbReference type="SUPFAM" id="SSF53335">
    <property type="entry name" value="S-adenosyl-L-methionine-dependent methyltransferases"/>
    <property type="match status" value="1"/>
</dbReference>
<proteinExistence type="predicted"/>
<dbReference type="AlphaFoldDB" id="X0T9Y4"/>
<dbReference type="PANTHER" id="PTHR43464:SF19">
    <property type="entry name" value="UBIQUINONE BIOSYNTHESIS O-METHYLTRANSFERASE, MITOCHONDRIAL"/>
    <property type="match status" value="1"/>
</dbReference>
<dbReference type="CDD" id="cd02440">
    <property type="entry name" value="AdoMet_MTases"/>
    <property type="match status" value="1"/>
</dbReference>
<gene>
    <name evidence="5" type="ORF">S01H1_15385</name>
</gene>
<evidence type="ECO:0000256" key="2">
    <source>
        <dbReference type="ARBA" id="ARBA00022679"/>
    </source>
</evidence>
<evidence type="ECO:0000259" key="4">
    <source>
        <dbReference type="Pfam" id="PF13649"/>
    </source>
</evidence>
<sequence length="273" mass="30571">MAPPNPISPDQSRWNELGSSRLREMRQAPERFRIQESPHKKKLHHSALLDLLEPLKDKRILEVGCGRGEFGAFLGTQGAHLIGTDLGPDLAAAAREMARINEIDARYLAADASALPFADARFDVVLAVNVLHHLSEAHLGRAVREAHRVLRPGGSALICEPVENSRVLGLVSALVPKPASGRGRPRRPSILERKAWKAFQETLDDRSLSSRELRRAGAPFSQLNVHHFGVLIRLKRFVSKDLRRRLPQLDAQLLARAPWLGRFGRHVLVEYRK</sequence>
<dbReference type="InterPro" id="IPR029063">
    <property type="entry name" value="SAM-dependent_MTases_sf"/>
</dbReference>
<comment type="caution">
    <text evidence="5">The sequence shown here is derived from an EMBL/GenBank/DDBJ whole genome shotgun (WGS) entry which is preliminary data.</text>
</comment>
<dbReference type="GO" id="GO:0032259">
    <property type="term" value="P:methylation"/>
    <property type="evidence" value="ECO:0007669"/>
    <property type="project" value="UniProtKB-KW"/>
</dbReference>
<dbReference type="EMBL" id="BARS01008030">
    <property type="protein sequence ID" value="GAF72890.1"/>
    <property type="molecule type" value="Genomic_DNA"/>
</dbReference>
<keyword evidence="3" id="KW-0949">S-adenosyl-L-methionine</keyword>
<dbReference type="GO" id="GO:0008168">
    <property type="term" value="F:methyltransferase activity"/>
    <property type="evidence" value="ECO:0007669"/>
    <property type="project" value="UniProtKB-KW"/>
</dbReference>
<dbReference type="Pfam" id="PF13649">
    <property type="entry name" value="Methyltransf_25"/>
    <property type="match status" value="1"/>
</dbReference>
<accession>X0T9Y4</accession>
<reference evidence="5" key="1">
    <citation type="journal article" date="2014" name="Front. Microbiol.">
        <title>High frequency of phylogenetically diverse reductive dehalogenase-homologous genes in deep subseafloor sedimentary metagenomes.</title>
        <authorList>
            <person name="Kawai M."/>
            <person name="Futagami T."/>
            <person name="Toyoda A."/>
            <person name="Takaki Y."/>
            <person name="Nishi S."/>
            <person name="Hori S."/>
            <person name="Arai W."/>
            <person name="Tsubouchi T."/>
            <person name="Morono Y."/>
            <person name="Uchiyama I."/>
            <person name="Ito T."/>
            <person name="Fujiyama A."/>
            <person name="Inagaki F."/>
            <person name="Takami H."/>
        </authorList>
    </citation>
    <scope>NUCLEOTIDE SEQUENCE</scope>
    <source>
        <strain evidence="5">Expedition CK06-06</strain>
    </source>
</reference>
<organism evidence="5">
    <name type="scientific">marine sediment metagenome</name>
    <dbReference type="NCBI Taxonomy" id="412755"/>
    <lineage>
        <taxon>unclassified sequences</taxon>
        <taxon>metagenomes</taxon>
        <taxon>ecological metagenomes</taxon>
    </lineage>
</organism>
<evidence type="ECO:0000256" key="1">
    <source>
        <dbReference type="ARBA" id="ARBA00022603"/>
    </source>
</evidence>
<name>X0T9Y4_9ZZZZ</name>
<evidence type="ECO:0000256" key="3">
    <source>
        <dbReference type="ARBA" id="ARBA00022691"/>
    </source>
</evidence>
<feature type="domain" description="Methyltransferase" evidence="4">
    <location>
        <begin position="60"/>
        <end position="154"/>
    </location>
</feature>
<dbReference type="InterPro" id="IPR041698">
    <property type="entry name" value="Methyltransf_25"/>
</dbReference>
<keyword evidence="2" id="KW-0808">Transferase</keyword>
<dbReference type="Gene3D" id="3.40.50.150">
    <property type="entry name" value="Vaccinia Virus protein VP39"/>
    <property type="match status" value="1"/>
</dbReference>
<keyword evidence="1" id="KW-0489">Methyltransferase</keyword>
<protein>
    <recommendedName>
        <fullName evidence="4">Methyltransferase domain-containing protein</fullName>
    </recommendedName>
</protein>
<evidence type="ECO:0000313" key="5">
    <source>
        <dbReference type="EMBL" id="GAF72890.1"/>
    </source>
</evidence>
<dbReference type="PANTHER" id="PTHR43464">
    <property type="entry name" value="METHYLTRANSFERASE"/>
    <property type="match status" value="1"/>
</dbReference>